<name>A0A8H6YJ81_9AGAR</name>
<protein>
    <recommendedName>
        <fullName evidence="3">LRAT domain-containing protein</fullName>
    </recommendedName>
</protein>
<dbReference type="OrthoDB" id="5536533at2759"/>
<evidence type="ECO:0008006" key="3">
    <source>
        <dbReference type="Google" id="ProtNLM"/>
    </source>
</evidence>
<proteinExistence type="predicted"/>
<evidence type="ECO:0000313" key="2">
    <source>
        <dbReference type="Proteomes" id="UP000620124"/>
    </source>
</evidence>
<dbReference type="Proteomes" id="UP000620124">
    <property type="component" value="Unassembled WGS sequence"/>
</dbReference>
<comment type="caution">
    <text evidence="1">The sequence shown here is derived from an EMBL/GenBank/DDBJ whole genome shotgun (WGS) entry which is preliminary data.</text>
</comment>
<keyword evidence="2" id="KW-1185">Reference proteome</keyword>
<reference evidence="1" key="1">
    <citation type="submission" date="2020-05" db="EMBL/GenBank/DDBJ databases">
        <title>Mycena genomes resolve the evolution of fungal bioluminescence.</title>
        <authorList>
            <person name="Tsai I.J."/>
        </authorList>
    </citation>
    <scope>NUCLEOTIDE SEQUENCE</scope>
    <source>
        <strain evidence="1">CCC161011</strain>
    </source>
</reference>
<dbReference type="EMBL" id="JACAZI010000005">
    <property type="protein sequence ID" value="KAF7359587.1"/>
    <property type="molecule type" value="Genomic_DNA"/>
</dbReference>
<organism evidence="1 2">
    <name type="scientific">Mycena venus</name>
    <dbReference type="NCBI Taxonomy" id="2733690"/>
    <lineage>
        <taxon>Eukaryota</taxon>
        <taxon>Fungi</taxon>
        <taxon>Dikarya</taxon>
        <taxon>Basidiomycota</taxon>
        <taxon>Agaricomycotina</taxon>
        <taxon>Agaricomycetes</taxon>
        <taxon>Agaricomycetidae</taxon>
        <taxon>Agaricales</taxon>
        <taxon>Marasmiineae</taxon>
        <taxon>Mycenaceae</taxon>
        <taxon>Mycena</taxon>
    </lineage>
</organism>
<sequence>MRPVFVYYESPLPGDRRPFHHAYMMLGSEASSELTKSTHVTIFDRIGAKSEPNCEMVKQETREFRKLPHGTYTFEGWTNWTESNIIDAGKQDVQQNPNYDIFGNNCEIFAERLVRRILVWESYDRQSRRMVQQATVGLMFM</sequence>
<accession>A0A8H6YJ81</accession>
<gene>
    <name evidence="1" type="ORF">MVEN_00682400</name>
</gene>
<dbReference type="AlphaFoldDB" id="A0A8H6YJ81"/>
<evidence type="ECO:0000313" key="1">
    <source>
        <dbReference type="EMBL" id="KAF7359587.1"/>
    </source>
</evidence>